<evidence type="ECO:0000256" key="9">
    <source>
        <dbReference type="SAM" id="SignalP"/>
    </source>
</evidence>
<evidence type="ECO:0000313" key="11">
    <source>
        <dbReference type="EMBL" id="KAI1608307.1"/>
    </source>
</evidence>
<dbReference type="Pfam" id="PF08323">
    <property type="entry name" value="Glyco_transf_5"/>
    <property type="match status" value="1"/>
</dbReference>
<evidence type="ECO:0000256" key="6">
    <source>
        <dbReference type="ARBA" id="ARBA00048960"/>
    </source>
</evidence>
<feature type="transmembrane region" description="Helical" evidence="8">
    <location>
        <begin position="2266"/>
        <end position="2286"/>
    </location>
</feature>
<feature type="domain" description="Glycosyl hydrolase family 13 catalytic" evidence="10">
    <location>
        <begin position="65"/>
        <end position="501"/>
    </location>
</feature>
<dbReference type="InterPro" id="IPR017853">
    <property type="entry name" value="GH"/>
</dbReference>
<comment type="catalytic activity">
    <reaction evidence="6">
        <text>[(1-&gt;3)-alpha-D-glucosyl](n) + UDP-alpha-D-glucose = [(1-&gt;3)-alpha-D-glucosyl](n+1) + UDP + H(+)</text>
        <dbReference type="Rhea" id="RHEA:19749"/>
        <dbReference type="Rhea" id="RHEA-COMP:11150"/>
        <dbReference type="Rhea" id="RHEA-COMP:11151"/>
        <dbReference type="ChEBI" id="CHEBI:15378"/>
        <dbReference type="ChEBI" id="CHEBI:28100"/>
        <dbReference type="ChEBI" id="CHEBI:58223"/>
        <dbReference type="ChEBI" id="CHEBI:58885"/>
        <dbReference type="EC" id="2.4.1.183"/>
    </reaction>
</comment>
<keyword evidence="9" id="KW-0732">Signal</keyword>
<keyword evidence="3" id="KW-0328">Glycosyltransferase</keyword>
<feature type="transmembrane region" description="Helical" evidence="8">
    <location>
        <begin position="2063"/>
        <end position="2086"/>
    </location>
</feature>
<dbReference type="EC" id="2.4.1.183" evidence="2"/>
<dbReference type="InterPro" id="IPR058659">
    <property type="entry name" value="Mok11-13/Ags1-like_CBM"/>
</dbReference>
<accession>A0AAN6DML7</accession>
<proteinExistence type="inferred from homology"/>
<feature type="transmembrane region" description="Helical" evidence="8">
    <location>
        <begin position="2032"/>
        <end position="2051"/>
    </location>
</feature>
<dbReference type="Pfam" id="PF26127">
    <property type="entry name" value="12TM_Mok13"/>
    <property type="match status" value="1"/>
</dbReference>
<feature type="region of interest" description="Disordered" evidence="7">
    <location>
        <begin position="1530"/>
        <end position="1600"/>
    </location>
</feature>
<feature type="region of interest" description="Disordered" evidence="7">
    <location>
        <begin position="1299"/>
        <end position="1326"/>
    </location>
</feature>
<dbReference type="GO" id="GO:0047657">
    <property type="term" value="F:alpha-1,3-glucan synthase activity"/>
    <property type="evidence" value="ECO:0007669"/>
    <property type="project" value="UniProtKB-EC"/>
</dbReference>
<keyword evidence="8" id="KW-0472">Membrane</keyword>
<evidence type="ECO:0000256" key="4">
    <source>
        <dbReference type="ARBA" id="ARBA00022679"/>
    </source>
</evidence>
<feature type="region of interest" description="Disordered" evidence="7">
    <location>
        <begin position="1882"/>
        <end position="1933"/>
    </location>
</feature>
<dbReference type="InterPro" id="IPR058656">
    <property type="entry name" value="Mok11-13/Ags1-like_GH"/>
</dbReference>
<dbReference type="EMBL" id="MU404364">
    <property type="protein sequence ID" value="KAI1608307.1"/>
    <property type="molecule type" value="Genomic_DNA"/>
</dbReference>
<keyword evidence="8" id="KW-1133">Transmembrane helix</keyword>
<feature type="transmembrane region" description="Helical" evidence="8">
    <location>
        <begin position="2137"/>
        <end position="2163"/>
    </location>
</feature>
<dbReference type="GO" id="GO:0009277">
    <property type="term" value="C:fungal-type cell wall"/>
    <property type="evidence" value="ECO:0007669"/>
    <property type="project" value="TreeGrafter"/>
</dbReference>
<dbReference type="PANTHER" id="PTHR47182">
    <property type="entry name" value="CELL WALL ALPHA-1,3-GLUCAN SYNTHASE AGS1-RELATED"/>
    <property type="match status" value="1"/>
</dbReference>
<dbReference type="Pfam" id="PF26114">
    <property type="entry name" value="Ig_2_Mok13"/>
    <property type="match status" value="1"/>
</dbReference>
<evidence type="ECO:0000256" key="2">
    <source>
        <dbReference type="ARBA" id="ARBA00012688"/>
    </source>
</evidence>
<evidence type="ECO:0000256" key="1">
    <source>
        <dbReference type="ARBA" id="ARBA00006122"/>
    </source>
</evidence>
<feature type="compositionally biased region" description="Acidic residues" evidence="7">
    <location>
        <begin position="1684"/>
        <end position="1714"/>
    </location>
</feature>
<dbReference type="InterPro" id="IPR013534">
    <property type="entry name" value="Starch_synth_cat_dom"/>
</dbReference>
<feature type="transmembrane region" description="Helical" evidence="8">
    <location>
        <begin position="2005"/>
        <end position="2025"/>
    </location>
</feature>
<feature type="transmembrane region" description="Helical" evidence="8">
    <location>
        <begin position="1973"/>
        <end position="1993"/>
    </location>
</feature>
<feature type="compositionally biased region" description="Basic and acidic residues" evidence="7">
    <location>
        <begin position="1581"/>
        <end position="1598"/>
    </location>
</feature>
<evidence type="ECO:0000313" key="12">
    <source>
        <dbReference type="Proteomes" id="UP001203852"/>
    </source>
</evidence>
<dbReference type="SUPFAM" id="SSF53756">
    <property type="entry name" value="UDP-Glycosyltransferase/glycogen phosphorylase"/>
    <property type="match status" value="1"/>
</dbReference>
<feature type="chain" id="PRO_5043018601" description="alpha-1,3-glucan synthase" evidence="9">
    <location>
        <begin position="20"/>
        <end position="2393"/>
    </location>
</feature>
<dbReference type="InterPro" id="IPR058658">
    <property type="entry name" value="Mok11-13/Ags1-like_Ig_2"/>
</dbReference>
<dbReference type="FunFam" id="3.40.50.2000:FF:000052">
    <property type="entry name" value="Alpha-1,3-glucan synthase Ags2"/>
    <property type="match status" value="1"/>
</dbReference>
<dbReference type="Gene3D" id="3.40.50.2000">
    <property type="entry name" value="Glycogen Phosphorylase B"/>
    <property type="match status" value="2"/>
</dbReference>
<dbReference type="Pfam" id="PF00128">
    <property type="entry name" value="Alpha-amylase"/>
    <property type="match status" value="1"/>
</dbReference>
<dbReference type="SMART" id="SM00642">
    <property type="entry name" value="Aamy"/>
    <property type="match status" value="1"/>
</dbReference>
<dbReference type="SUPFAM" id="SSF51445">
    <property type="entry name" value="(Trans)glycosidases"/>
    <property type="match status" value="1"/>
</dbReference>
<evidence type="ECO:0000256" key="3">
    <source>
        <dbReference type="ARBA" id="ARBA00022676"/>
    </source>
</evidence>
<dbReference type="Proteomes" id="UP001203852">
    <property type="component" value="Unassembled WGS sequence"/>
</dbReference>
<keyword evidence="12" id="KW-1185">Reference proteome</keyword>
<organism evidence="11 12">
    <name type="scientific">Exophiala viscosa</name>
    <dbReference type="NCBI Taxonomy" id="2486360"/>
    <lineage>
        <taxon>Eukaryota</taxon>
        <taxon>Fungi</taxon>
        <taxon>Dikarya</taxon>
        <taxon>Ascomycota</taxon>
        <taxon>Pezizomycotina</taxon>
        <taxon>Eurotiomycetes</taxon>
        <taxon>Chaetothyriomycetidae</taxon>
        <taxon>Chaetothyriales</taxon>
        <taxon>Herpotrichiellaceae</taxon>
        <taxon>Exophiala</taxon>
    </lineage>
</organism>
<dbReference type="FunFam" id="3.40.50.2000:FF:000058">
    <property type="entry name" value="Alpha-1,3-glucan synthase Ags1"/>
    <property type="match status" value="1"/>
</dbReference>
<feature type="transmembrane region" description="Helical" evidence="8">
    <location>
        <begin position="2183"/>
        <end position="2203"/>
    </location>
</feature>
<keyword evidence="8" id="KW-0812">Transmembrane</keyword>
<keyword evidence="4" id="KW-0808">Transferase</keyword>
<dbReference type="Gene3D" id="3.20.20.80">
    <property type="entry name" value="Glycosidases"/>
    <property type="match status" value="1"/>
</dbReference>
<feature type="compositionally biased region" description="Polar residues" evidence="7">
    <location>
        <begin position="1570"/>
        <end position="1580"/>
    </location>
</feature>
<feature type="region of interest" description="Disordered" evidence="7">
    <location>
        <begin position="1661"/>
        <end position="1799"/>
    </location>
</feature>
<comment type="similarity">
    <text evidence="1">Belongs to the glycosyltransferase group 1 family.</text>
</comment>
<evidence type="ECO:0000259" key="10">
    <source>
        <dbReference type="SMART" id="SM00642"/>
    </source>
</evidence>
<feature type="compositionally biased region" description="Low complexity" evidence="7">
    <location>
        <begin position="1882"/>
        <end position="1892"/>
    </location>
</feature>
<name>A0AAN6DML7_9EURO</name>
<feature type="transmembrane region" description="Helical" evidence="8">
    <location>
        <begin position="2215"/>
        <end position="2240"/>
    </location>
</feature>
<feature type="compositionally biased region" description="Polar residues" evidence="7">
    <location>
        <begin position="1548"/>
        <end position="1557"/>
    </location>
</feature>
<dbReference type="InterPro" id="IPR058657">
    <property type="entry name" value="Mok11-13/Ags1-like_Ig"/>
</dbReference>
<dbReference type="Pfam" id="PF26122">
    <property type="entry name" value="CBM_Mok13"/>
    <property type="match status" value="1"/>
</dbReference>
<feature type="compositionally biased region" description="Low complexity" evidence="7">
    <location>
        <begin position="1767"/>
        <end position="1785"/>
    </location>
</feature>
<protein>
    <recommendedName>
        <fullName evidence="2">alpha-1,3-glucan synthase</fullName>
        <ecNumber evidence="2">2.4.1.183</ecNumber>
    </recommendedName>
</protein>
<dbReference type="InterPro" id="IPR058654">
    <property type="entry name" value="Mok11-14/Ags1-like_TM"/>
</dbReference>
<sequence length="2393" mass="267592">MLSGYYPALLLWTVAVVSALRYEQDQAQWNLNQQANATHPTEYWGEWTNHTFHPSPDNWRFPFYTVNLDRFVDGDPTNDDANGTHFEHDWMSNQFRFGGDARGLMRSLDYLQGMGIKGLYLTGSPFINLPWGGDGYGPLDFTLLDHHHGTIEDWRALVSAIHARGMYVLLDNTLATMGDLIGFEGYLNATAPFSWSEYNYEWKSTRQYHDFSPNNSVIDTCVYPEFWGQDGYPIEQEMSQGQHPCYDSDFDQYGDMPGVDRLRIWRDDVLERLQVTSCIQIAMLDIDGFRMDKALQTPLESQVKWADYQRACARRYGKTNFLIVGEAVGDPPLAAVYMGRGKQPDMYFENTTEAQLASNESSVHNTSAYLREFGSSALDGAAFHYPVYGALTRFLGLSGLIGSEGEDWTYHWDTLLERDDMVNAETGLFDPRHMFGTTNQDIFRWPALTRGLERQLLGFLVTQMLIPGIPLLLWGEEQAFYTLENLADDYVFGRMPMASQRAWQLHGCYQLSEDGYYDQPFNSSRTACHDDSVSLDHRDPSHPVRNLLKRMYQLRAEYTTLNDGYTLRNLSNLTYETYLPGSSNIPTDFGVWSVYRGRTEGVQDFTDVGEHGNQGTTTYDFNCTDYTKALASPFAAGTRYTLQASRFTFEIEGSTDYNGCLPQLNFMPWGFKAFPMPTVTRVIPGHDARLLSNVPLGQQQDVQLEIRFSRNMSCDSDSTTPQLDLSTVTCDSQDTDIPDYNGEGTLANVSHGVHAGYTNAADRFIFRLGAADNPMVFPMSSNYTTNMLYKAAGSGNLTAKALAPGADLYQYSTNWGTSFREPIEITEQAWKGTHLILNADHVQHADLAESLPRRWPHAFGTKNGMEQIDEYAGLWTYDLAAEWPTQITINVWGMNADGEPDLTAAYGDVDGDQVLDWLPPNSASDNVINLTQSPPTPHIAWRIVVNDGNYSYTTVPTGSAWSQLVAGLLLGLVPLATAFIGIWAFRRSYYHVHFNESGFEEKKSYLPTLRKAHGDLAMQVYIQLLRKQFICILTHKSRAFSIAADTGSLFRRSTLIATMEYEIADWNIKVKIGGLGVMSSLMGKSLSHQDLIWIVPCIGDVDYPLDTPAEPVMVKVLDNVYRIAVQYHRLRNVTYVLLDAPVFRQQTKAEPYPARMDDLDSAIYYSAWNACIAEMIRRFHPNLYHINDYHGALAPLYLLPNTIPVSLSLHNAEFQGLWPLRTRKEMTEVSETFNLDEKVIKKYVQFGEVFNMLHAGASYLRVHQNGFGAVGVSKKYGGRSWARYPIFWGLSKIGSLPNPDPSDTMPWSRSTSAAKEAPIDESQERQRGSLRCQAQEWAGLTVDPEADLFVFVGRWSMQKGIDLIADVFFEVLEQYPKTQLICVGPVIDLYGKFAALKLEKMMEVYPGRVFSKPEFTMLPPFLFSGAEFALIPSRDEPFGLVAVEFGRKGALGVGAKVGGLGQMPGWWYTIESASTGHLLQQFKNAITASLASSQKVRAQMRAWSALQRFPVAQWVEDLETLQTQSIEKHLIGTRRSSRHSERHSLESTGSILPSTRAHSIRSNHDGYANSHRSASISSQEQDPRQTNRRASMDSEHLDPMAARRASVVSWIHRKMSVISGGDAANTQRYLQESEEACHSEKTNPAPTQQSEMVAVRDFASQAPVGSGKDRKTSHFGTQFQPEVQFDDVGFEDFTNEPMPDSDSDSDGDSDEDSTEISSDTGISSIDEKSTTDEEPEDRAKSVNASVSSHSSGNTTDPATAKPKHSTAAVQDDVPAAAPEATTTNTLDDRDVSQLDPKATRRRYDKRLSLRQIRGAEEETPFSLQRVIPSFTDRKGSYAHKFGDLLEQVDAKSSINNLCIENYLKNSEKQFFGKYARAKLGAAHHAPPSQPHADVPLMPSSFAATDPGSRRPTVHRIDAPESISSSERHPDSYLESSSAVMAGGRRDTVFNLGNDYVAPKGIHKIFQKNVVGDWQVYAIILAIGQILSANSYQITLLQGQLGQSAVRAYVIGTIYLVASIGWWMIFRFFESRYVLSLPWFFYGLAFFLIGMGPYANYMDGSRGWLFSCASGFYAIAAASGSLFFSLNFGTEGGTPVSTWILRASVIQGIQQLYVTGLWKAGSSLNRVSEDGLLTSNSTLTAIAVPIAIVLWAAGIVLFICLPSYYRQRPGAIPSFYRALLRRKVVLWFFVTVCLQNYFLSSVYGRNWEYLFNSQHAPSWAVGLLLLLFFVGVWGFILYLLYVISKEHSWVPPILGVCLGAPRWCQELWAVSGIAAYVPWGGAVAGALLGRTLWLWLGVLDELQGIGLGMLLLQTLPRFHVAGTLVACQIIGSAANIVARASSPDRAGPGDVFPNFAIDPLWGLTRAWFWIALILQIIICLGFLKVFRKEQLFKP</sequence>
<dbReference type="InterPro" id="IPR006047">
    <property type="entry name" value="GH13_cat_dom"/>
</dbReference>
<gene>
    <name evidence="11" type="ORF">EDD36DRAFT_483299</name>
</gene>
<dbReference type="GO" id="GO:0070600">
    <property type="term" value="P:fungal-type cell wall (1-&gt;3)-alpha-glucan biosynthetic process"/>
    <property type="evidence" value="ECO:0007669"/>
    <property type="project" value="TreeGrafter"/>
</dbReference>
<feature type="compositionally biased region" description="Low complexity" evidence="7">
    <location>
        <begin position="1741"/>
        <end position="1751"/>
    </location>
</feature>
<feature type="signal peptide" evidence="9">
    <location>
        <begin position="1"/>
        <end position="19"/>
    </location>
</feature>
<dbReference type="PANTHER" id="PTHR47182:SF2">
    <property type="entry name" value="CELL WALL ALPHA-1,3-GLUCAN SYNTHASE AGS1"/>
    <property type="match status" value="1"/>
</dbReference>
<dbReference type="Pfam" id="PF26111">
    <property type="entry name" value="Ig_Mok13"/>
    <property type="match status" value="1"/>
</dbReference>
<evidence type="ECO:0000256" key="7">
    <source>
        <dbReference type="SAM" id="MobiDB-lite"/>
    </source>
</evidence>
<feature type="transmembrane region" description="Helical" evidence="8">
    <location>
        <begin position="2365"/>
        <end position="2385"/>
    </location>
</feature>
<evidence type="ECO:0000256" key="5">
    <source>
        <dbReference type="ARBA" id="ARBA00023316"/>
    </source>
</evidence>
<comment type="caution">
    <text evidence="11">The sequence shown here is derived from an EMBL/GenBank/DDBJ whole genome shotgun (WGS) entry which is preliminary data.</text>
</comment>
<keyword evidence="5" id="KW-0961">Cell wall biogenesis/degradation</keyword>
<evidence type="ECO:0000256" key="8">
    <source>
        <dbReference type="SAM" id="Phobius"/>
    </source>
</evidence>
<reference evidence="11" key="1">
    <citation type="journal article" date="2022" name="bioRxiv">
        <title>Deciphering the potential niche of two novel black yeast fungi from a biological soil crust based on their genomes, phenotypes, and melanin regulation.</title>
        <authorList>
            <consortium name="DOE Joint Genome Institute"/>
            <person name="Carr E.C."/>
            <person name="Barton Q."/>
            <person name="Grambo S."/>
            <person name="Sullivan M."/>
            <person name="Renfro C.M."/>
            <person name="Kuo A."/>
            <person name="Pangilinan J."/>
            <person name="Lipzen A."/>
            <person name="Keymanesh K."/>
            <person name="Savage E."/>
            <person name="Barry K."/>
            <person name="Grigoriev I.V."/>
            <person name="Riekhof W.R."/>
            <person name="Harris S.S."/>
        </authorList>
    </citation>
    <scope>NUCLEOTIDE SEQUENCE</scope>
    <source>
        <strain evidence="11">JF 03-4F</strain>
    </source>
</reference>
<dbReference type="InterPro" id="IPR058655">
    <property type="entry name" value="Mok11-14/Ags1-like"/>
</dbReference>
<dbReference type="Pfam" id="PF26108">
    <property type="entry name" value="GH_Mok13"/>
    <property type="match status" value="1"/>
</dbReference>